<protein>
    <submittedName>
        <fullName evidence="1">Uncharacterized protein</fullName>
    </submittedName>
</protein>
<gene>
    <name evidence="1" type="ORF">QBC32DRAFT_345778</name>
</gene>
<proteinExistence type="predicted"/>
<dbReference type="Proteomes" id="UP001303222">
    <property type="component" value="Unassembled WGS sequence"/>
</dbReference>
<reference evidence="1" key="2">
    <citation type="submission" date="2023-06" db="EMBL/GenBank/DDBJ databases">
        <authorList>
            <consortium name="Lawrence Berkeley National Laboratory"/>
            <person name="Mondo S.J."/>
            <person name="Hensen N."/>
            <person name="Bonometti L."/>
            <person name="Westerberg I."/>
            <person name="Brannstrom I.O."/>
            <person name="Guillou S."/>
            <person name="Cros-Aarteil S."/>
            <person name="Calhoun S."/>
            <person name="Haridas S."/>
            <person name="Kuo A."/>
            <person name="Pangilinan J."/>
            <person name="Riley R."/>
            <person name="Labutti K."/>
            <person name="Andreopoulos B."/>
            <person name="Lipzen A."/>
            <person name="Chen C."/>
            <person name="Yanf M."/>
            <person name="Daum C."/>
            <person name="Ng V."/>
            <person name="Clum A."/>
            <person name="Steindorff A."/>
            <person name="Ohm R."/>
            <person name="Martin F."/>
            <person name="Silar P."/>
            <person name="Natvig D."/>
            <person name="Lalanne C."/>
            <person name="Gautier V."/>
            <person name="Ament-Velasquez S.L."/>
            <person name="Kruys A."/>
            <person name="Hutchinson M.I."/>
            <person name="Powell A.J."/>
            <person name="Barry K."/>
            <person name="Miller A.N."/>
            <person name="Grigoriev I.V."/>
            <person name="Debuchy R."/>
            <person name="Gladieux P."/>
            <person name="Thoren M.H."/>
            <person name="Johannesson H."/>
        </authorList>
    </citation>
    <scope>NUCLEOTIDE SEQUENCE</scope>
    <source>
        <strain evidence="1">CBS 626.80</strain>
    </source>
</reference>
<reference evidence="1" key="1">
    <citation type="journal article" date="2023" name="Mol. Phylogenet. Evol.">
        <title>Genome-scale phylogeny and comparative genomics of the fungal order Sordariales.</title>
        <authorList>
            <person name="Hensen N."/>
            <person name="Bonometti L."/>
            <person name="Westerberg I."/>
            <person name="Brannstrom I.O."/>
            <person name="Guillou S."/>
            <person name="Cros-Aarteil S."/>
            <person name="Calhoun S."/>
            <person name="Haridas S."/>
            <person name="Kuo A."/>
            <person name="Mondo S."/>
            <person name="Pangilinan J."/>
            <person name="Riley R."/>
            <person name="LaButti K."/>
            <person name="Andreopoulos B."/>
            <person name="Lipzen A."/>
            <person name="Chen C."/>
            <person name="Yan M."/>
            <person name="Daum C."/>
            <person name="Ng V."/>
            <person name="Clum A."/>
            <person name="Steindorff A."/>
            <person name="Ohm R.A."/>
            <person name="Martin F."/>
            <person name="Silar P."/>
            <person name="Natvig D.O."/>
            <person name="Lalanne C."/>
            <person name="Gautier V."/>
            <person name="Ament-Velasquez S.L."/>
            <person name="Kruys A."/>
            <person name="Hutchinson M.I."/>
            <person name="Powell A.J."/>
            <person name="Barry K."/>
            <person name="Miller A.N."/>
            <person name="Grigoriev I.V."/>
            <person name="Debuchy R."/>
            <person name="Gladieux P."/>
            <person name="Hiltunen Thoren M."/>
            <person name="Johannesson H."/>
        </authorList>
    </citation>
    <scope>NUCLEOTIDE SEQUENCE</scope>
    <source>
        <strain evidence="1">CBS 626.80</strain>
    </source>
</reference>
<name>A0AAN6NTC2_9PEZI</name>
<organism evidence="1 2">
    <name type="scientific">Pseudoneurospora amorphoporcata</name>
    <dbReference type="NCBI Taxonomy" id="241081"/>
    <lineage>
        <taxon>Eukaryota</taxon>
        <taxon>Fungi</taxon>
        <taxon>Dikarya</taxon>
        <taxon>Ascomycota</taxon>
        <taxon>Pezizomycotina</taxon>
        <taxon>Sordariomycetes</taxon>
        <taxon>Sordariomycetidae</taxon>
        <taxon>Sordariales</taxon>
        <taxon>Sordariaceae</taxon>
        <taxon>Pseudoneurospora</taxon>
    </lineage>
</organism>
<accession>A0AAN6NTC2</accession>
<evidence type="ECO:0000313" key="1">
    <source>
        <dbReference type="EMBL" id="KAK3950713.1"/>
    </source>
</evidence>
<keyword evidence="2" id="KW-1185">Reference proteome</keyword>
<sequence length="256" mass="28276">MIIINGKLLCCQATPHQAPWLGKAHQTDEEDSNSLGESPTSNGSSIWLWLSLALNATLVGVLAIGWFHEVSTECSSFSSTLSLTDMISYETVVFHSGPEYTSIRPNTKGHQTRSTLNGKPCITNSKRISTASIPSAYPSPIHLSHASRRRQSMCVDEVRNKVIGRSGSLDGTEKCSCFDKAQNDVARKEKYRLNCDTVRCSETARRTLQVQNTKKIHQTLLCEYDRLRYLPDVVGGRRVKDSWIGDGRAALTAICG</sequence>
<evidence type="ECO:0000313" key="2">
    <source>
        <dbReference type="Proteomes" id="UP001303222"/>
    </source>
</evidence>
<dbReference type="AlphaFoldDB" id="A0AAN6NTC2"/>
<dbReference type="EMBL" id="MU859168">
    <property type="protein sequence ID" value="KAK3950713.1"/>
    <property type="molecule type" value="Genomic_DNA"/>
</dbReference>
<comment type="caution">
    <text evidence="1">The sequence shown here is derived from an EMBL/GenBank/DDBJ whole genome shotgun (WGS) entry which is preliminary data.</text>
</comment>